<keyword evidence="2" id="KW-0812">Transmembrane</keyword>
<organism evidence="3 4">
    <name type="scientific">Fusarium ambrosium</name>
    <dbReference type="NCBI Taxonomy" id="131363"/>
    <lineage>
        <taxon>Eukaryota</taxon>
        <taxon>Fungi</taxon>
        <taxon>Dikarya</taxon>
        <taxon>Ascomycota</taxon>
        <taxon>Pezizomycotina</taxon>
        <taxon>Sordariomycetes</taxon>
        <taxon>Hypocreomycetidae</taxon>
        <taxon>Hypocreales</taxon>
        <taxon>Nectriaceae</taxon>
        <taxon>Fusarium</taxon>
        <taxon>Fusarium solani species complex</taxon>
    </lineage>
</organism>
<keyword evidence="2" id="KW-1133">Transmembrane helix</keyword>
<accession>A0A428TIJ8</accession>
<feature type="compositionally biased region" description="Low complexity" evidence="1">
    <location>
        <begin position="104"/>
        <end position="113"/>
    </location>
</feature>
<protein>
    <submittedName>
        <fullName evidence="3">Uncharacterized protein</fullName>
    </submittedName>
</protein>
<feature type="transmembrane region" description="Helical" evidence="2">
    <location>
        <begin position="208"/>
        <end position="233"/>
    </location>
</feature>
<gene>
    <name evidence="3" type="ORF">CDV31_011185</name>
</gene>
<name>A0A428TIJ8_9HYPO</name>
<comment type="caution">
    <text evidence="3">The sequence shown here is derived from an EMBL/GenBank/DDBJ whole genome shotgun (WGS) entry which is preliminary data.</text>
</comment>
<feature type="region of interest" description="Disordered" evidence="1">
    <location>
        <begin position="351"/>
        <end position="371"/>
    </location>
</feature>
<feature type="transmembrane region" description="Helical" evidence="2">
    <location>
        <begin position="180"/>
        <end position="201"/>
    </location>
</feature>
<feature type="transmembrane region" description="Helical" evidence="2">
    <location>
        <begin position="239"/>
        <end position="257"/>
    </location>
</feature>
<feature type="transmembrane region" description="Helical" evidence="2">
    <location>
        <begin position="20"/>
        <end position="40"/>
    </location>
</feature>
<feature type="transmembrane region" description="Helical" evidence="2">
    <location>
        <begin position="145"/>
        <end position="168"/>
    </location>
</feature>
<keyword evidence="2" id="KW-0472">Membrane</keyword>
<feature type="region of interest" description="Disordered" evidence="1">
    <location>
        <begin position="104"/>
        <end position="130"/>
    </location>
</feature>
<proteinExistence type="predicted"/>
<dbReference type="Proteomes" id="UP000288429">
    <property type="component" value="Unassembled WGS sequence"/>
</dbReference>
<evidence type="ECO:0000313" key="3">
    <source>
        <dbReference type="EMBL" id="RSM01835.1"/>
    </source>
</evidence>
<evidence type="ECO:0000256" key="2">
    <source>
        <dbReference type="SAM" id="Phobius"/>
    </source>
</evidence>
<sequence>MDKSDSTDSDLASSQCTDSALEWAMLIITIIAINVTWWLLELPLLWTHGVRMYLNSVMWQCFRAYMPCCAAICALCYARTTQEEPYIYYVGPFYDILNPLSQEQSQSPSLSQSHDMALRGENEPESQEAQPTLTRGLSKFQLIKFILIDSLSIVATGLTVNTAVHLPVGSDTSGVGSSTWIYPSLPVAVIGLWLLVCGTWIRWSRGWTIWIGMLVVIAVGAALITPVIVLSPLGKKSKAWIGAIVAYGLVGLPVLAVRSDAINAFPAVGIGLLARVGGIGVGAIAKTAYFPYCQLKHKAFGVIYLGVGVLGGLLAIMAWFRYIWRLDPTKNPRNKRIGRFTVSIMDGKRWGAGRRGGEQNATSFPDRDGEGYYHQQQTSRELYEATEDRECVDGLGHEGMNAL</sequence>
<reference evidence="3 4" key="1">
    <citation type="submission" date="2017-06" db="EMBL/GenBank/DDBJ databases">
        <title>Cmopartive genomic analysis of Ambrosia Fusariam Clade fungi.</title>
        <authorList>
            <person name="Stajich J.E."/>
            <person name="Carrillo J."/>
            <person name="Kijimoto T."/>
            <person name="Eskalen A."/>
            <person name="O'Donnell K."/>
            <person name="Kasson M."/>
        </authorList>
    </citation>
    <scope>NUCLEOTIDE SEQUENCE [LARGE SCALE GENOMIC DNA]</scope>
    <source>
        <strain evidence="3 4">NRRL 20438</strain>
    </source>
</reference>
<feature type="transmembrane region" description="Helical" evidence="2">
    <location>
        <begin position="302"/>
        <end position="324"/>
    </location>
</feature>
<dbReference type="AlphaFoldDB" id="A0A428TIJ8"/>
<evidence type="ECO:0000313" key="4">
    <source>
        <dbReference type="Proteomes" id="UP000288429"/>
    </source>
</evidence>
<evidence type="ECO:0000256" key="1">
    <source>
        <dbReference type="SAM" id="MobiDB-lite"/>
    </source>
</evidence>
<keyword evidence="4" id="KW-1185">Reference proteome</keyword>
<feature type="transmembrane region" description="Helical" evidence="2">
    <location>
        <begin position="264"/>
        <end position="290"/>
    </location>
</feature>
<dbReference type="EMBL" id="NIZV01000184">
    <property type="protein sequence ID" value="RSM01835.1"/>
    <property type="molecule type" value="Genomic_DNA"/>
</dbReference>